<gene>
    <name evidence="3" type="ORF">GCM10022402_04010</name>
</gene>
<feature type="transmembrane region" description="Helical" evidence="1">
    <location>
        <begin position="6"/>
        <end position="28"/>
    </location>
</feature>
<accession>A0ABP7EZT0</accession>
<dbReference type="Proteomes" id="UP001500908">
    <property type="component" value="Unassembled WGS sequence"/>
</dbReference>
<keyword evidence="1" id="KW-0472">Membrane</keyword>
<evidence type="ECO:0000313" key="4">
    <source>
        <dbReference type="Proteomes" id="UP001500908"/>
    </source>
</evidence>
<reference evidence="4" key="1">
    <citation type="journal article" date="2019" name="Int. J. Syst. Evol. Microbiol.">
        <title>The Global Catalogue of Microorganisms (GCM) 10K type strain sequencing project: providing services to taxonomists for standard genome sequencing and annotation.</title>
        <authorList>
            <consortium name="The Broad Institute Genomics Platform"/>
            <consortium name="The Broad Institute Genome Sequencing Center for Infectious Disease"/>
            <person name="Wu L."/>
            <person name="Ma J."/>
        </authorList>
    </citation>
    <scope>NUCLEOTIDE SEQUENCE [LARGE SCALE GENOMIC DNA]</scope>
    <source>
        <strain evidence="4">JCM 17137</strain>
    </source>
</reference>
<proteinExistence type="predicted"/>
<keyword evidence="4" id="KW-1185">Reference proteome</keyword>
<keyword evidence="1" id="KW-0812">Transmembrane</keyword>
<dbReference type="InterPro" id="IPR051599">
    <property type="entry name" value="Cell_Envelope_Assoc"/>
</dbReference>
<dbReference type="InterPro" id="IPR003848">
    <property type="entry name" value="DUF218"/>
</dbReference>
<feature type="domain" description="DUF218" evidence="2">
    <location>
        <begin position="44"/>
        <end position="160"/>
    </location>
</feature>
<evidence type="ECO:0000259" key="2">
    <source>
        <dbReference type="Pfam" id="PF02698"/>
    </source>
</evidence>
<keyword evidence="1" id="KW-1133">Transmembrane helix</keyword>
<dbReference type="RefSeq" id="WP_425567379.1">
    <property type="nucleotide sequence ID" value="NZ_BAABDD010000001.1"/>
</dbReference>
<sequence length="216" mass="22756">MQWAAWAVLAAGVVVGMGVAPTVGMYAVTARRRFTPATVPFRPVALVLGAGAWPTGPSPLLARRLDIAAELFHTGKVGALLVSGDNRAMSNRETDVMLAYLVRSGVPASVIVADPAGFRTWDSAARARQTYGISAATVVTQAFHLPRSLVLCAAAGIDTVGVGDPAFHRRLGPTLRGYLREAGANVKAVRDVLVRPAPMRVEPLDPHARAKLTSTD</sequence>
<dbReference type="EMBL" id="BAABDD010000001">
    <property type="protein sequence ID" value="GAA3726503.1"/>
    <property type="molecule type" value="Genomic_DNA"/>
</dbReference>
<dbReference type="PANTHER" id="PTHR30336:SF6">
    <property type="entry name" value="INTEGRAL MEMBRANE PROTEIN"/>
    <property type="match status" value="1"/>
</dbReference>
<name>A0ABP7EZT0_9ACTN</name>
<evidence type="ECO:0000256" key="1">
    <source>
        <dbReference type="SAM" id="Phobius"/>
    </source>
</evidence>
<dbReference type="CDD" id="cd06259">
    <property type="entry name" value="YdcF-like"/>
    <property type="match status" value="1"/>
</dbReference>
<evidence type="ECO:0000313" key="3">
    <source>
        <dbReference type="EMBL" id="GAA3726503.1"/>
    </source>
</evidence>
<dbReference type="Pfam" id="PF02698">
    <property type="entry name" value="DUF218"/>
    <property type="match status" value="1"/>
</dbReference>
<organism evidence="3 4">
    <name type="scientific">Salinactinospora qingdaonensis</name>
    <dbReference type="NCBI Taxonomy" id="702744"/>
    <lineage>
        <taxon>Bacteria</taxon>
        <taxon>Bacillati</taxon>
        <taxon>Actinomycetota</taxon>
        <taxon>Actinomycetes</taxon>
        <taxon>Streptosporangiales</taxon>
        <taxon>Nocardiopsidaceae</taxon>
        <taxon>Salinactinospora</taxon>
    </lineage>
</organism>
<dbReference type="PANTHER" id="PTHR30336">
    <property type="entry name" value="INNER MEMBRANE PROTEIN, PROBABLE PERMEASE"/>
    <property type="match status" value="1"/>
</dbReference>
<protein>
    <recommendedName>
        <fullName evidence="2">DUF218 domain-containing protein</fullName>
    </recommendedName>
</protein>
<comment type="caution">
    <text evidence="3">The sequence shown here is derived from an EMBL/GenBank/DDBJ whole genome shotgun (WGS) entry which is preliminary data.</text>
</comment>